<dbReference type="EMBL" id="CAJNOR010006175">
    <property type="protein sequence ID" value="CAF1587930.1"/>
    <property type="molecule type" value="Genomic_DNA"/>
</dbReference>
<protein>
    <submittedName>
        <fullName evidence="2">Uncharacterized protein</fullName>
    </submittedName>
</protein>
<dbReference type="Proteomes" id="UP000663828">
    <property type="component" value="Unassembled WGS sequence"/>
</dbReference>
<sequence length="165" mass="18710">MILYTNSATARHVYQHYIQFGRTSCRDAACMTPKHTGEQFDVSYLIGNGTLVNSEIRFGYTLEPEYPRELGSRTECFYNPQNVIDVVSGKTISYGEQSMNAIKISFHVAAAMLVLILALYVVPWVCKKIKENRNHSNQDAPVRMKVIKSSETKEDMDEKTYVADA</sequence>
<keyword evidence="3" id="KW-1185">Reference proteome</keyword>
<gene>
    <name evidence="2" type="ORF">XAT740_LOCUS46238</name>
</gene>
<feature type="transmembrane region" description="Helical" evidence="1">
    <location>
        <begin position="104"/>
        <end position="126"/>
    </location>
</feature>
<keyword evidence="1" id="KW-0472">Membrane</keyword>
<evidence type="ECO:0000256" key="1">
    <source>
        <dbReference type="SAM" id="Phobius"/>
    </source>
</evidence>
<keyword evidence="1" id="KW-0812">Transmembrane</keyword>
<evidence type="ECO:0000313" key="2">
    <source>
        <dbReference type="EMBL" id="CAF1587930.1"/>
    </source>
</evidence>
<name>A0A815ZQY1_ADIRI</name>
<keyword evidence="1" id="KW-1133">Transmembrane helix</keyword>
<comment type="caution">
    <text evidence="2">The sequence shown here is derived from an EMBL/GenBank/DDBJ whole genome shotgun (WGS) entry which is preliminary data.</text>
</comment>
<evidence type="ECO:0000313" key="3">
    <source>
        <dbReference type="Proteomes" id="UP000663828"/>
    </source>
</evidence>
<dbReference type="AlphaFoldDB" id="A0A815ZQY1"/>
<organism evidence="2 3">
    <name type="scientific">Adineta ricciae</name>
    <name type="common">Rotifer</name>
    <dbReference type="NCBI Taxonomy" id="249248"/>
    <lineage>
        <taxon>Eukaryota</taxon>
        <taxon>Metazoa</taxon>
        <taxon>Spiralia</taxon>
        <taxon>Gnathifera</taxon>
        <taxon>Rotifera</taxon>
        <taxon>Eurotatoria</taxon>
        <taxon>Bdelloidea</taxon>
        <taxon>Adinetida</taxon>
        <taxon>Adinetidae</taxon>
        <taxon>Adineta</taxon>
    </lineage>
</organism>
<proteinExistence type="predicted"/>
<accession>A0A815ZQY1</accession>
<reference evidence="2" key="1">
    <citation type="submission" date="2021-02" db="EMBL/GenBank/DDBJ databases">
        <authorList>
            <person name="Nowell W R."/>
        </authorList>
    </citation>
    <scope>NUCLEOTIDE SEQUENCE</scope>
</reference>